<name>A0A427A5E3_ENSVE</name>
<gene>
    <name evidence="2" type="ORF">B296_00007060</name>
</gene>
<evidence type="ECO:0000313" key="2">
    <source>
        <dbReference type="EMBL" id="RRT71401.1"/>
    </source>
</evidence>
<dbReference type="EMBL" id="AMZH03003718">
    <property type="protein sequence ID" value="RRT71401.1"/>
    <property type="molecule type" value="Genomic_DNA"/>
</dbReference>
<protein>
    <submittedName>
        <fullName evidence="2">Uncharacterized protein</fullName>
    </submittedName>
</protein>
<feature type="region of interest" description="Disordered" evidence="1">
    <location>
        <begin position="52"/>
        <end position="76"/>
    </location>
</feature>
<feature type="compositionally biased region" description="Basic and acidic residues" evidence="1">
    <location>
        <begin position="57"/>
        <end position="75"/>
    </location>
</feature>
<evidence type="ECO:0000256" key="1">
    <source>
        <dbReference type="SAM" id="MobiDB-lite"/>
    </source>
</evidence>
<accession>A0A427A5E3</accession>
<comment type="caution">
    <text evidence="2">The sequence shown here is derived from an EMBL/GenBank/DDBJ whole genome shotgun (WGS) entry which is preliminary data.</text>
</comment>
<dbReference type="AlphaFoldDB" id="A0A427A5E3"/>
<dbReference type="Proteomes" id="UP000287651">
    <property type="component" value="Unassembled WGS sequence"/>
</dbReference>
<organism evidence="2 3">
    <name type="scientific">Ensete ventricosum</name>
    <name type="common">Abyssinian banana</name>
    <name type="synonym">Musa ensete</name>
    <dbReference type="NCBI Taxonomy" id="4639"/>
    <lineage>
        <taxon>Eukaryota</taxon>
        <taxon>Viridiplantae</taxon>
        <taxon>Streptophyta</taxon>
        <taxon>Embryophyta</taxon>
        <taxon>Tracheophyta</taxon>
        <taxon>Spermatophyta</taxon>
        <taxon>Magnoliopsida</taxon>
        <taxon>Liliopsida</taxon>
        <taxon>Zingiberales</taxon>
        <taxon>Musaceae</taxon>
        <taxon>Ensete</taxon>
    </lineage>
</organism>
<reference evidence="2 3" key="1">
    <citation type="journal article" date="2014" name="Agronomy (Basel)">
        <title>A Draft Genome Sequence for Ensete ventricosum, the Drought-Tolerant Tree Against Hunger.</title>
        <authorList>
            <person name="Harrison J."/>
            <person name="Moore K.A."/>
            <person name="Paszkiewicz K."/>
            <person name="Jones T."/>
            <person name="Grant M."/>
            <person name="Ambacheew D."/>
            <person name="Muzemil S."/>
            <person name="Studholme D.J."/>
        </authorList>
    </citation>
    <scope>NUCLEOTIDE SEQUENCE [LARGE SCALE GENOMIC DNA]</scope>
</reference>
<sequence length="124" mass="14207">MTSSIQTSSSTHFQSKKLQEKNFAIDRQRAYVGICDEPWSCDHRFKKGRLLMIEPIQESKEEDPKPEQKDTKKDPQPVISMVYALVGHTNPQTMKIEGFLEQQPIIVLIDIGSTNNFMNNKVVV</sequence>
<evidence type="ECO:0000313" key="3">
    <source>
        <dbReference type="Proteomes" id="UP000287651"/>
    </source>
</evidence>
<proteinExistence type="predicted"/>